<comment type="caution">
    <text evidence="2">The sequence shown here is derived from an EMBL/GenBank/DDBJ whole genome shotgun (WGS) entry which is preliminary data.</text>
</comment>
<reference evidence="2" key="1">
    <citation type="submission" date="2019-12" db="EMBL/GenBank/DDBJ databases">
        <title>Genome sequencing and annotation of Brassica cretica.</title>
        <authorList>
            <person name="Studholme D.J."/>
            <person name="Sarris P.F."/>
        </authorList>
    </citation>
    <scope>NUCLEOTIDE SEQUENCE</scope>
    <source>
        <strain evidence="2">PFS-001/15</strain>
        <tissue evidence="2">Leaf</tissue>
    </source>
</reference>
<accession>A0A8S9I900</accession>
<sequence>MPQLNRKTEPGNFGLSDDLLLKIWPDQEQLAAGILSIHQHEQPATPEAKHTPRRTEHLFGTEQPLMSCTYPRKTGRTHRQAPTRAS</sequence>
<evidence type="ECO:0000313" key="3">
    <source>
        <dbReference type="Proteomes" id="UP000712281"/>
    </source>
</evidence>
<dbReference type="Proteomes" id="UP000712281">
    <property type="component" value="Unassembled WGS sequence"/>
</dbReference>
<dbReference type="EMBL" id="QGKW02001911">
    <property type="protein sequence ID" value="KAF2566234.1"/>
    <property type="molecule type" value="Genomic_DNA"/>
</dbReference>
<feature type="region of interest" description="Disordered" evidence="1">
    <location>
        <begin position="39"/>
        <end position="86"/>
    </location>
</feature>
<evidence type="ECO:0000313" key="2">
    <source>
        <dbReference type="EMBL" id="KAF2566234.1"/>
    </source>
</evidence>
<evidence type="ECO:0000256" key="1">
    <source>
        <dbReference type="SAM" id="MobiDB-lite"/>
    </source>
</evidence>
<name>A0A8S9I900_BRACR</name>
<dbReference type="AlphaFoldDB" id="A0A8S9I900"/>
<proteinExistence type="predicted"/>
<feature type="compositionally biased region" description="Basic residues" evidence="1">
    <location>
        <begin position="73"/>
        <end position="86"/>
    </location>
</feature>
<feature type="compositionally biased region" description="Basic and acidic residues" evidence="1">
    <location>
        <begin position="47"/>
        <end position="59"/>
    </location>
</feature>
<protein>
    <submittedName>
        <fullName evidence="2">Uncharacterized protein</fullName>
    </submittedName>
</protein>
<gene>
    <name evidence="2" type="ORF">F2Q68_00027369</name>
</gene>
<organism evidence="2 3">
    <name type="scientific">Brassica cretica</name>
    <name type="common">Mustard</name>
    <dbReference type="NCBI Taxonomy" id="69181"/>
    <lineage>
        <taxon>Eukaryota</taxon>
        <taxon>Viridiplantae</taxon>
        <taxon>Streptophyta</taxon>
        <taxon>Embryophyta</taxon>
        <taxon>Tracheophyta</taxon>
        <taxon>Spermatophyta</taxon>
        <taxon>Magnoliopsida</taxon>
        <taxon>eudicotyledons</taxon>
        <taxon>Gunneridae</taxon>
        <taxon>Pentapetalae</taxon>
        <taxon>rosids</taxon>
        <taxon>malvids</taxon>
        <taxon>Brassicales</taxon>
        <taxon>Brassicaceae</taxon>
        <taxon>Brassiceae</taxon>
        <taxon>Brassica</taxon>
    </lineage>
</organism>